<reference evidence="1 2" key="1">
    <citation type="journal article" date="2019" name="Int. J. Syst. Evol. Microbiol.">
        <title>The Global Catalogue of Microorganisms (GCM) 10K type strain sequencing project: providing services to taxonomists for standard genome sequencing and annotation.</title>
        <authorList>
            <consortium name="The Broad Institute Genomics Platform"/>
            <consortium name="The Broad Institute Genome Sequencing Center for Infectious Disease"/>
            <person name="Wu L."/>
            <person name="Ma J."/>
        </authorList>
    </citation>
    <scope>NUCLEOTIDE SEQUENCE [LARGE SCALE GENOMIC DNA]</scope>
    <source>
        <strain evidence="1 2">JCM 16009</strain>
    </source>
</reference>
<evidence type="ECO:0000313" key="2">
    <source>
        <dbReference type="Proteomes" id="UP001500449"/>
    </source>
</evidence>
<name>A0ABN2NJC0_9PSEU</name>
<comment type="caution">
    <text evidence="1">The sequence shown here is derived from an EMBL/GenBank/DDBJ whole genome shotgun (WGS) entry which is preliminary data.</text>
</comment>
<sequence>MTSRLVHLAVLDALYVAVTLRSPTAQDALRTTGEVFVEHRI</sequence>
<dbReference type="Proteomes" id="UP001500449">
    <property type="component" value="Unassembled WGS sequence"/>
</dbReference>
<protein>
    <submittedName>
        <fullName evidence="1">Uncharacterized protein</fullName>
    </submittedName>
</protein>
<evidence type="ECO:0000313" key="1">
    <source>
        <dbReference type="EMBL" id="GAA1871855.1"/>
    </source>
</evidence>
<proteinExistence type="predicted"/>
<organism evidence="1 2">
    <name type="scientific">Pseudonocardia ailaonensis</name>
    <dbReference type="NCBI Taxonomy" id="367279"/>
    <lineage>
        <taxon>Bacteria</taxon>
        <taxon>Bacillati</taxon>
        <taxon>Actinomycetota</taxon>
        <taxon>Actinomycetes</taxon>
        <taxon>Pseudonocardiales</taxon>
        <taxon>Pseudonocardiaceae</taxon>
        <taxon>Pseudonocardia</taxon>
    </lineage>
</organism>
<dbReference type="RefSeq" id="WP_344424894.1">
    <property type="nucleotide sequence ID" value="NZ_BAAAQK010000025.1"/>
</dbReference>
<keyword evidence="2" id="KW-1185">Reference proteome</keyword>
<accession>A0ABN2NJC0</accession>
<gene>
    <name evidence="1" type="ORF">GCM10009836_60920</name>
</gene>
<dbReference type="EMBL" id="BAAAQK010000025">
    <property type="protein sequence ID" value="GAA1871855.1"/>
    <property type="molecule type" value="Genomic_DNA"/>
</dbReference>